<gene>
    <name evidence="2" type="ORF">GJJ30_18435</name>
</gene>
<dbReference type="EMBL" id="WJXZ01000011">
    <property type="protein sequence ID" value="MRS63285.1"/>
    <property type="molecule type" value="Genomic_DNA"/>
</dbReference>
<dbReference type="OrthoDB" id="9802590at2"/>
<dbReference type="Pfam" id="PF13470">
    <property type="entry name" value="PIN_3"/>
    <property type="match status" value="1"/>
</dbReference>
<evidence type="ECO:0000313" key="2">
    <source>
        <dbReference type="EMBL" id="MRS63285.1"/>
    </source>
</evidence>
<dbReference type="PANTHER" id="PTHR34610:SF3">
    <property type="entry name" value="SSL7007 PROTEIN"/>
    <property type="match status" value="1"/>
</dbReference>
<dbReference type="InterPro" id="IPR002716">
    <property type="entry name" value="PIN_dom"/>
</dbReference>
<evidence type="ECO:0000313" key="3">
    <source>
        <dbReference type="Proteomes" id="UP000441754"/>
    </source>
</evidence>
<name>A0A7K0ENB4_9BACT</name>
<dbReference type="Proteomes" id="UP000441754">
    <property type="component" value="Unassembled WGS sequence"/>
</dbReference>
<dbReference type="PANTHER" id="PTHR34610">
    <property type="entry name" value="SSL7007 PROTEIN"/>
    <property type="match status" value="1"/>
</dbReference>
<reference evidence="2 3" key="1">
    <citation type="journal article" date="2018" name="Antonie Van Leeuwenhoek">
        <title>Larkinella terrae sp. nov., isolated from soil on Jeju Island, South Korea.</title>
        <authorList>
            <person name="Ten L.N."/>
            <person name="Jeon J."/>
            <person name="Park S.J."/>
            <person name="Park S."/>
            <person name="Lee S.Y."/>
            <person name="Kim M.K."/>
            <person name="Jung H.Y."/>
        </authorList>
    </citation>
    <scope>NUCLEOTIDE SEQUENCE [LARGE SCALE GENOMIC DNA]</scope>
    <source>
        <strain evidence="2 3">KCTC 52001</strain>
    </source>
</reference>
<dbReference type="InterPro" id="IPR029060">
    <property type="entry name" value="PIN-like_dom_sf"/>
</dbReference>
<accession>A0A7K0ENB4</accession>
<protein>
    <submittedName>
        <fullName evidence="2">Putative toxin-antitoxin system toxin component, PIN family</fullName>
    </submittedName>
</protein>
<dbReference type="NCBIfam" id="TIGR00305">
    <property type="entry name" value="putative toxin-antitoxin system toxin component, PIN family"/>
    <property type="match status" value="1"/>
</dbReference>
<dbReference type="InterPro" id="IPR002850">
    <property type="entry name" value="PIN_toxin-like"/>
</dbReference>
<dbReference type="RefSeq" id="WP_154176656.1">
    <property type="nucleotide sequence ID" value="NZ_WJXZ01000011.1"/>
</dbReference>
<proteinExistence type="predicted"/>
<sequence>MIVIIDSNCLSASISKKSPYRWLFDALRNREFEFGITTDILAEYEEHLQSYFNINLAHNVTEGLLNSQNAILVTPTYFWNLIEADQDDNKFVDCAVACQADYIITFDHHFDILKKIPFPRISPITPKEFFAILYQQ</sequence>
<dbReference type="Gene3D" id="3.40.50.1010">
    <property type="entry name" value="5'-nuclease"/>
    <property type="match status" value="1"/>
</dbReference>
<dbReference type="SUPFAM" id="SSF88723">
    <property type="entry name" value="PIN domain-like"/>
    <property type="match status" value="1"/>
</dbReference>
<dbReference type="AlphaFoldDB" id="A0A7K0ENB4"/>
<keyword evidence="3" id="KW-1185">Reference proteome</keyword>
<evidence type="ECO:0000259" key="1">
    <source>
        <dbReference type="Pfam" id="PF13470"/>
    </source>
</evidence>
<organism evidence="2 3">
    <name type="scientific">Larkinella terrae</name>
    <dbReference type="NCBI Taxonomy" id="2025311"/>
    <lineage>
        <taxon>Bacteria</taxon>
        <taxon>Pseudomonadati</taxon>
        <taxon>Bacteroidota</taxon>
        <taxon>Cytophagia</taxon>
        <taxon>Cytophagales</taxon>
        <taxon>Spirosomataceae</taxon>
        <taxon>Larkinella</taxon>
    </lineage>
</organism>
<comment type="caution">
    <text evidence="2">The sequence shown here is derived from an EMBL/GenBank/DDBJ whole genome shotgun (WGS) entry which is preliminary data.</text>
</comment>
<feature type="domain" description="PIN" evidence="1">
    <location>
        <begin position="3"/>
        <end position="109"/>
    </location>
</feature>